<dbReference type="GO" id="GO:0005549">
    <property type="term" value="F:odorant binding"/>
    <property type="evidence" value="ECO:0007669"/>
    <property type="project" value="InterPro"/>
</dbReference>
<dbReference type="AlphaFoldDB" id="A0AAN7ZKY1"/>
<dbReference type="SUPFAM" id="SSF47565">
    <property type="entry name" value="Insect pheromone/odorant-binding proteins"/>
    <property type="match status" value="1"/>
</dbReference>
<sequence length="138" mass="15138">MYKSLLILALTYFDPVKDAKMIIVNNCKTKVGASDEDLNVVLNHGLPSTDSGLCLVECLLTQGNMMKNGKLNKNGFLASAKREKKYTAEQIVKLDKLVSECDDEINASTVNGCQAAKMVVECTASKGKEIEFKFPSRL</sequence>
<dbReference type="InterPro" id="IPR006170">
    <property type="entry name" value="PBP/GOBP"/>
</dbReference>
<dbReference type="Pfam" id="PF01395">
    <property type="entry name" value="PBP_GOBP"/>
    <property type="match status" value="1"/>
</dbReference>
<dbReference type="CDD" id="cd23992">
    <property type="entry name" value="PBP_GOBP"/>
    <property type="match status" value="1"/>
</dbReference>
<name>A0AAN7ZKY1_9COLE</name>
<proteinExistence type="predicted"/>
<reference evidence="1 2" key="1">
    <citation type="journal article" date="2024" name="Insects">
        <title>An Improved Chromosome-Level Genome Assembly of the Firefly Pyrocoelia pectoralis.</title>
        <authorList>
            <person name="Fu X."/>
            <person name="Meyer-Rochow V.B."/>
            <person name="Ballantyne L."/>
            <person name="Zhu X."/>
        </authorList>
    </citation>
    <scope>NUCLEOTIDE SEQUENCE [LARGE SCALE GENOMIC DNA]</scope>
    <source>
        <strain evidence="1">XCY_ONT2</strain>
    </source>
</reference>
<protein>
    <submittedName>
        <fullName evidence="1">Uncharacterized protein</fullName>
    </submittedName>
</protein>
<dbReference type="Gene3D" id="1.10.238.20">
    <property type="entry name" value="Pheromone/general odorant binding protein domain"/>
    <property type="match status" value="1"/>
</dbReference>
<accession>A0AAN7ZKY1</accession>
<evidence type="ECO:0000313" key="2">
    <source>
        <dbReference type="Proteomes" id="UP001329430"/>
    </source>
</evidence>
<dbReference type="InterPro" id="IPR036728">
    <property type="entry name" value="PBP_GOBP_sf"/>
</dbReference>
<dbReference type="EMBL" id="JAVRBK010000003">
    <property type="protein sequence ID" value="KAK5646372.1"/>
    <property type="molecule type" value="Genomic_DNA"/>
</dbReference>
<gene>
    <name evidence="1" type="ORF">RI129_004836</name>
</gene>
<keyword evidence="2" id="KW-1185">Reference proteome</keyword>
<comment type="caution">
    <text evidence="1">The sequence shown here is derived from an EMBL/GenBank/DDBJ whole genome shotgun (WGS) entry which is preliminary data.</text>
</comment>
<evidence type="ECO:0000313" key="1">
    <source>
        <dbReference type="EMBL" id="KAK5646372.1"/>
    </source>
</evidence>
<dbReference type="Proteomes" id="UP001329430">
    <property type="component" value="Chromosome 3"/>
</dbReference>
<organism evidence="1 2">
    <name type="scientific">Pyrocoelia pectoralis</name>
    <dbReference type="NCBI Taxonomy" id="417401"/>
    <lineage>
        <taxon>Eukaryota</taxon>
        <taxon>Metazoa</taxon>
        <taxon>Ecdysozoa</taxon>
        <taxon>Arthropoda</taxon>
        <taxon>Hexapoda</taxon>
        <taxon>Insecta</taxon>
        <taxon>Pterygota</taxon>
        <taxon>Neoptera</taxon>
        <taxon>Endopterygota</taxon>
        <taxon>Coleoptera</taxon>
        <taxon>Polyphaga</taxon>
        <taxon>Elateriformia</taxon>
        <taxon>Elateroidea</taxon>
        <taxon>Lampyridae</taxon>
        <taxon>Lampyrinae</taxon>
        <taxon>Pyrocoelia</taxon>
    </lineage>
</organism>